<evidence type="ECO:0000256" key="1">
    <source>
        <dbReference type="ARBA" id="ARBA00022679"/>
    </source>
</evidence>
<dbReference type="KEGG" id="phc:BBI08_10060"/>
<accession>A0A1C7DRN6</accession>
<reference evidence="5" key="1">
    <citation type="submission" date="2016-07" db="EMBL/GenBank/DDBJ databases">
        <authorList>
            <person name="See-Too W.S."/>
        </authorList>
    </citation>
    <scope>NUCLEOTIDE SEQUENCE [LARGE SCALE GENOMIC DNA]</scope>
    <source>
        <strain evidence="5">DSM 24743</strain>
    </source>
</reference>
<evidence type="ECO:0000313" key="5">
    <source>
        <dbReference type="Proteomes" id="UP000092687"/>
    </source>
</evidence>
<sequence>MITVLNHQDKQMAEKIQQIQQAAYRVEAELMGFFGIPQLHETIREIQNSTELFIGYSEEQLQGVLSYKVEEGMIDIHRLVVDPAHFRKGIGKKLLSEVLKKYRAYDFKVSTGSANQPAITLYKLFGFQETGVIEVAPGIYCTQLYLNN</sequence>
<reference evidence="5" key="2">
    <citation type="submission" date="2016-10" db="EMBL/GenBank/DDBJ databases">
        <authorList>
            <person name="See-Too W.S."/>
        </authorList>
    </citation>
    <scope>NUCLEOTIDE SEQUENCE [LARGE SCALE GENOMIC DNA]</scope>
    <source>
        <strain evidence="5">DSM 24743</strain>
    </source>
</reference>
<evidence type="ECO:0000256" key="2">
    <source>
        <dbReference type="ARBA" id="ARBA00023315"/>
    </source>
</evidence>
<dbReference type="Gene3D" id="3.40.630.30">
    <property type="match status" value="1"/>
</dbReference>
<dbReference type="Pfam" id="PF00583">
    <property type="entry name" value="Acetyltransf_1"/>
    <property type="match status" value="1"/>
</dbReference>
<gene>
    <name evidence="4" type="ORF">BBI08_10060</name>
</gene>
<dbReference type="CDD" id="cd04301">
    <property type="entry name" value="NAT_SF"/>
    <property type="match status" value="1"/>
</dbReference>
<dbReference type="SUPFAM" id="SSF55729">
    <property type="entry name" value="Acyl-CoA N-acyltransferases (Nat)"/>
    <property type="match status" value="1"/>
</dbReference>
<evidence type="ECO:0000313" key="4">
    <source>
        <dbReference type="EMBL" id="ANU14186.1"/>
    </source>
</evidence>
<dbReference type="GO" id="GO:0016747">
    <property type="term" value="F:acyltransferase activity, transferring groups other than amino-acyl groups"/>
    <property type="evidence" value="ECO:0007669"/>
    <property type="project" value="InterPro"/>
</dbReference>
<evidence type="ECO:0000259" key="3">
    <source>
        <dbReference type="PROSITE" id="PS51186"/>
    </source>
</evidence>
<proteinExistence type="predicted"/>
<dbReference type="PANTHER" id="PTHR43800:SF1">
    <property type="entry name" value="PEPTIDYL-LYSINE N-ACETYLTRANSFERASE YJAB"/>
    <property type="match status" value="1"/>
</dbReference>
<dbReference type="AlphaFoldDB" id="A0A1C7DRN6"/>
<protein>
    <submittedName>
        <fullName evidence="4">Alanine acetyltransferase</fullName>
    </submittedName>
</protein>
<keyword evidence="5" id="KW-1185">Reference proteome</keyword>
<dbReference type="STRING" id="1215089.BBI08_10060"/>
<keyword evidence="1 4" id="KW-0808">Transferase</keyword>
<name>A0A1C7DRN6_9BACL</name>
<dbReference type="InterPro" id="IPR016181">
    <property type="entry name" value="Acyl_CoA_acyltransferase"/>
</dbReference>
<dbReference type="Proteomes" id="UP000092687">
    <property type="component" value="Chromosome"/>
</dbReference>
<keyword evidence="2" id="KW-0012">Acyltransferase</keyword>
<dbReference type="PROSITE" id="PS51186">
    <property type="entry name" value="GNAT"/>
    <property type="match status" value="1"/>
</dbReference>
<feature type="domain" description="N-acetyltransferase" evidence="3">
    <location>
        <begin position="10"/>
        <end position="148"/>
    </location>
</feature>
<dbReference type="RefSeq" id="WP_008498461.1">
    <property type="nucleotide sequence ID" value="NZ_CP016537.2"/>
</dbReference>
<organism evidence="4 5">
    <name type="scientific">Planococcus halocryophilus</name>
    <dbReference type="NCBI Taxonomy" id="1215089"/>
    <lineage>
        <taxon>Bacteria</taxon>
        <taxon>Bacillati</taxon>
        <taxon>Bacillota</taxon>
        <taxon>Bacilli</taxon>
        <taxon>Bacillales</taxon>
        <taxon>Caryophanaceae</taxon>
        <taxon>Planococcus</taxon>
    </lineage>
</organism>
<dbReference type="OrthoDB" id="46888at2"/>
<dbReference type="PANTHER" id="PTHR43800">
    <property type="entry name" value="PEPTIDYL-LYSINE N-ACETYLTRANSFERASE YJAB"/>
    <property type="match status" value="1"/>
</dbReference>
<dbReference type="EMBL" id="CP016537">
    <property type="protein sequence ID" value="ANU14186.1"/>
    <property type="molecule type" value="Genomic_DNA"/>
</dbReference>
<dbReference type="InterPro" id="IPR000182">
    <property type="entry name" value="GNAT_dom"/>
</dbReference>